<dbReference type="AlphaFoldDB" id="A0A0M9A0C1"/>
<keyword evidence="3" id="KW-1185">Reference proteome</keyword>
<name>A0A0M9A0C1_9HYME</name>
<accession>A0A0M9A0C1</accession>
<dbReference type="Proteomes" id="UP000053105">
    <property type="component" value="Unassembled WGS sequence"/>
</dbReference>
<reference evidence="2 3" key="1">
    <citation type="submission" date="2015-07" db="EMBL/GenBank/DDBJ databases">
        <title>The genome of Melipona quadrifasciata.</title>
        <authorList>
            <person name="Pan H."/>
            <person name="Kapheim K."/>
        </authorList>
    </citation>
    <scope>NUCLEOTIDE SEQUENCE [LARGE SCALE GENOMIC DNA]</scope>
    <source>
        <strain evidence="2">0111107301</strain>
        <tissue evidence="2">Whole body</tissue>
    </source>
</reference>
<proteinExistence type="predicted"/>
<feature type="region of interest" description="Disordered" evidence="1">
    <location>
        <begin position="1"/>
        <end position="25"/>
    </location>
</feature>
<evidence type="ECO:0000256" key="1">
    <source>
        <dbReference type="SAM" id="MobiDB-lite"/>
    </source>
</evidence>
<evidence type="ECO:0000313" key="2">
    <source>
        <dbReference type="EMBL" id="KOX73229.1"/>
    </source>
</evidence>
<evidence type="ECO:0000313" key="3">
    <source>
        <dbReference type="Proteomes" id="UP000053105"/>
    </source>
</evidence>
<protein>
    <submittedName>
        <fullName evidence="2">Uncharacterized protein</fullName>
    </submittedName>
</protein>
<gene>
    <name evidence="2" type="ORF">WN51_00340</name>
</gene>
<dbReference type="EMBL" id="KQ435801">
    <property type="protein sequence ID" value="KOX73229.1"/>
    <property type="molecule type" value="Genomic_DNA"/>
</dbReference>
<organism evidence="2 3">
    <name type="scientific">Melipona quadrifasciata</name>
    <dbReference type="NCBI Taxonomy" id="166423"/>
    <lineage>
        <taxon>Eukaryota</taxon>
        <taxon>Metazoa</taxon>
        <taxon>Ecdysozoa</taxon>
        <taxon>Arthropoda</taxon>
        <taxon>Hexapoda</taxon>
        <taxon>Insecta</taxon>
        <taxon>Pterygota</taxon>
        <taxon>Neoptera</taxon>
        <taxon>Endopterygota</taxon>
        <taxon>Hymenoptera</taxon>
        <taxon>Apocrita</taxon>
        <taxon>Aculeata</taxon>
        <taxon>Apoidea</taxon>
        <taxon>Anthophila</taxon>
        <taxon>Apidae</taxon>
        <taxon>Melipona</taxon>
    </lineage>
</organism>
<sequence length="52" mass="5577">MTEKPASQPRAEIPARGGNRAEAVRAPPFAKPTGLLHSVLLAIPLCRDTQSR</sequence>